<gene>
    <name evidence="1" type="ORF">ABXS70_05785</name>
</gene>
<name>A0AAU8NIA2_9BACL</name>
<organism evidence="1">
    <name type="scientific">Paenibacillus sp. AN1007</name>
    <dbReference type="NCBI Taxonomy" id="3151385"/>
    <lineage>
        <taxon>Bacteria</taxon>
        <taxon>Bacillati</taxon>
        <taxon>Bacillota</taxon>
        <taxon>Bacilli</taxon>
        <taxon>Bacillales</taxon>
        <taxon>Paenibacillaceae</taxon>
        <taxon>Paenibacillus</taxon>
    </lineage>
</organism>
<evidence type="ECO:0000313" key="1">
    <source>
        <dbReference type="EMBL" id="XCP96221.1"/>
    </source>
</evidence>
<sequence>MEGYSVIGVDEIESKEAKRAPESFLKESCSEALACHRIFPLEKGNQKNLETTAIVGSIRPRSAIKLPAPNSKDTVIRQT</sequence>
<protein>
    <submittedName>
        <fullName evidence="1">Uncharacterized protein</fullName>
    </submittedName>
</protein>
<reference evidence="1" key="1">
    <citation type="submission" date="2024-05" db="EMBL/GenBank/DDBJ databases">
        <title>Draft genome assemblies of 36 bacteria isolated from hibernating arctic ground squirrels.</title>
        <authorList>
            <person name="McKee H."/>
            <person name="Mullen L."/>
            <person name="Drown D.M."/>
            <person name="Duddleston K.N."/>
        </authorList>
    </citation>
    <scope>NUCLEOTIDE SEQUENCE</scope>
    <source>
        <strain evidence="1">AN1007</strain>
    </source>
</reference>
<dbReference type="RefSeq" id="WP_366294656.1">
    <property type="nucleotide sequence ID" value="NZ_CP159992.1"/>
</dbReference>
<dbReference type="AlphaFoldDB" id="A0AAU8NIA2"/>
<dbReference type="EMBL" id="CP159992">
    <property type="protein sequence ID" value="XCP96221.1"/>
    <property type="molecule type" value="Genomic_DNA"/>
</dbReference>
<accession>A0AAU8NIA2</accession>
<proteinExistence type="predicted"/>